<protein>
    <submittedName>
        <fullName evidence="1">Uncharacterized protein</fullName>
    </submittedName>
</protein>
<sequence length="82" mass="9011">MAHGTSRDSFILGNKAVMLAVAGGRIVLQFNVRLRCELIPQGQTGGLTIFGDHANSDVEIRHLEKAQRLKLRSSSLVPCWQP</sequence>
<reference evidence="1" key="1">
    <citation type="submission" date="2019-10" db="EMBL/GenBank/DDBJ databases">
        <authorList>
            <consortium name="DOE Joint Genome Institute"/>
            <person name="Kuo A."/>
            <person name="Miyauchi S."/>
            <person name="Kiss E."/>
            <person name="Drula E."/>
            <person name="Kohler A."/>
            <person name="Sanchez-Garcia M."/>
            <person name="Andreopoulos B."/>
            <person name="Barry K.W."/>
            <person name="Bonito G."/>
            <person name="Buee M."/>
            <person name="Carver A."/>
            <person name="Chen C."/>
            <person name="Cichocki N."/>
            <person name="Clum A."/>
            <person name="Culley D."/>
            <person name="Crous P.W."/>
            <person name="Fauchery L."/>
            <person name="Girlanda M."/>
            <person name="Hayes R."/>
            <person name="Keri Z."/>
            <person name="LaButti K."/>
            <person name="Lipzen A."/>
            <person name="Lombard V."/>
            <person name="Magnuson J."/>
            <person name="Maillard F."/>
            <person name="Morin E."/>
            <person name="Murat C."/>
            <person name="Nolan M."/>
            <person name="Ohm R."/>
            <person name="Pangilinan J."/>
            <person name="Pereira M."/>
            <person name="Perotto S."/>
            <person name="Peter M."/>
            <person name="Riley R."/>
            <person name="Sitrit Y."/>
            <person name="Stielow B."/>
            <person name="Szollosi G."/>
            <person name="Zifcakova L."/>
            <person name="Stursova M."/>
            <person name="Spatafora J.W."/>
            <person name="Tedersoo L."/>
            <person name="Vaario L.-M."/>
            <person name="Yamada A."/>
            <person name="Yan M."/>
            <person name="Wang P."/>
            <person name="Xu J."/>
            <person name="Bruns T."/>
            <person name="Baldrian P."/>
            <person name="Vilgalys R."/>
            <person name="Henrissat B."/>
            <person name="Grigoriev I.V."/>
            <person name="Hibbett D."/>
            <person name="Nagy L.G."/>
            <person name="Martin F.M."/>
        </authorList>
    </citation>
    <scope>NUCLEOTIDE SEQUENCE</scope>
    <source>
        <strain evidence="1">Prilba</strain>
    </source>
</reference>
<comment type="caution">
    <text evidence="1">The sequence shown here is derived from an EMBL/GenBank/DDBJ whole genome shotgun (WGS) entry which is preliminary data.</text>
</comment>
<organism evidence="1 2">
    <name type="scientific">Russula ochroleuca</name>
    <dbReference type="NCBI Taxonomy" id="152965"/>
    <lineage>
        <taxon>Eukaryota</taxon>
        <taxon>Fungi</taxon>
        <taxon>Dikarya</taxon>
        <taxon>Basidiomycota</taxon>
        <taxon>Agaricomycotina</taxon>
        <taxon>Agaricomycetes</taxon>
        <taxon>Russulales</taxon>
        <taxon>Russulaceae</taxon>
        <taxon>Russula</taxon>
    </lineage>
</organism>
<dbReference type="Proteomes" id="UP000759537">
    <property type="component" value="Unassembled WGS sequence"/>
</dbReference>
<gene>
    <name evidence="1" type="ORF">DFH94DRAFT_29002</name>
</gene>
<proteinExistence type="predicted"/>
<dbReference type="EMBL" id="WHVB01000001">
    <property type="protein sequence ID" value="KAF8487492.1"/>
    <property type="molecule type" value="Genomic_DNA"/>
</dbReference>
<reference evidence="1" key="2">
    <citation type="journal article" date="2020" name="Nat. Commun.">
        <title>Large-scale genome sequencing of mycorrhizal fungi provides insights into the early evolution of symbiotic traits.</title>
        <authorList>
            <person name="Miyauchi S."/>
            <person name="Kiss E."/>
            <person name="Kuo A."/>
            <person name="Drula E."/>
            <person name="Kohler A."/>
            <person name="Sanchez-Garcia M."/>
            <person name="Morin E."/>
            <person name="Andreopoulos B."/>
            <person name="Barry K.W."/>
            <person name="Bonito G."/>
            <person name="Buee M."/>
            <person name="Carver A."/>
            <person name="Chen C."/>
            <person name="Cichocki N."/>
            <person name="Clum A."/>
            <person name="Culley D."/>
            <person name="Crous P.W."/>
            <person name="Fauchery L."/>
            <person name="Girlanda M."/>
            <person name="Hayes R.D."/>
            <person name="Keri Z."/>
            <person name="LaButti K."/>
            <person name="Lipzen A."/>
            <person name="Lombard V."/>
            <person name="Magnuson J."/>
            <person name="Maillard F."/>
            <person name="Murat C."/>
            <person name="Nolan M."/>
            <person name="Ohm R.A."/>
            <person name="Pangilinan J."/>
            <person name="Pereira M.F."/>
            <person name="Perotto S."/>
            <person name="Peter M."/>
            <person name="Pfister S."/>
            <person name="Riley R."/>
            <person name="Sitrit Y."/>
            <person name="Stielow J.B."/>
            <person name="Szollosi G."/>
            <person name="Zifcakova L."/>
            <person name="Stursova M."/>
            <person name="Spatafora J.W."/>
            <person name="Tedersoo L."/>
            <person name="Vaario L.M."/>
            <person name="Yamada A."/>
            <person name="Yan M."/>
            <person name="Wang P."/>
            <person name="Xu J."/>
            <person name="Bruns T."/>
            <person name="Baldrian P."/>
            <person name="Vilgalys R."/>
            <person name="Dunand C."/>
            <person name="Henrissat B."/>
            <person name="Grigoriev I.V."/>
            <person name="Hibbett D."/>
            <person name="Nagy L.G."/>
            <person name="Martin F.M."/>
        </authorList>
    </citation>
    <scope>NUCLEOTIDE SEQUENCE</scope>
    <source>
        <strain evidence="1">Prilba</strain>
    </source>
</reference>
<name>A0A9P5TFA8_9AGAM</name>
<dbReference type="AlphaFoldDB" id="A0A9P5TFA8"/>
<accession>A0A9P5TFA8</accession>
<evidence type="ECO:0000313" key="2">
    <source>
        <dbReference type="Proteomes" id="UP000759537"/>
    </source>
</evidence>
<keyword evidence="2" id="KW-1185">Reference proteome</keyword>
<evidence type="ECO:0000313" key="1">
    <source>
        <dbReference type="EMBL" id="KAF8487492.1"/>
    </source>
</evidence>